<dbReference type="EMBL" id="WNTK01000013">
    <property type="protein sequence ID" value="KAG9474091.1"/>
    <property type="molecule type" value="Genomic_DNA"/>
</dbReference>
<sequence>MNKHKWLKGNPVFYMVTKCIYCYDPVLFTVMINDVHCTPLILLSREAIQWFQWSAAQLFLCTSLKGMFSCSPGNRCNRLFAPLVH</sequence>
<dbReference type="AlphaFoldDB" id="A0A8J6ES99"/>
<dbReference type="Proteomes" id="UP000770717">
    <property type="component" value="Unassembled WGS sequence"/>
</dbReference>
<evidence type="ECO:0000313" key="2">
    <source>
        <dbReference type="Proteomes" id="UP000770717"/>
    </source>
</evidence>
<organism evidence="1 2">
    <name type="scientific">Eleutherodactylus coqui</name>
    <name type="common">Puerto Rican coqui</name>
    <dbReference type="NCBI Taxonomy" id="57060"/>
    <lineage>
        <taxon>Eukaryota</taxon>
        <taxon>Metazoa</taxon>
        <taxon>Chordata</taxon>
        <taxon>Craniata</taxon>
        <taxon>Vertebrata</taxon>
        <taxon>Euteleostomi</taxon>
        <taxon>Amphibia</taxon>
        <taxon>Batrachia</taxon>
        <taxon>Anura</taxon>
        <taxon>Neobatrachia</taxon>
        <taxon>Hyloidea</taxon>
        <taxon>Eleutherodactylidae</taxon>
        <taxon>Eleutherodactylinae</taxon>
        <taxon>Eleutherodactylus</taxon>
        <taxon>Eleutherodactylus</taxon>
    </lineage>
</organism>
<evidence type="ECO:0000313" key="1">
    <source>
        <dbReference type="EMBL" id="KAG9474091.1"/>
    </source>
</evidence>
<accession>A0A8J6ES99</accession>
<comment type="caution">
    <text evidence="1">The sequence shown here is derived from an EMBL/GenBank/DDBJ whole genome shotgun (WGS) entry which is preliminary data.</text>
</comment>
<keyword evidence="2" id="KW-1185">Reference proteome</keyword>
<reference evidence="1" key="1">
    <citation type="thesis" date="2020" institute="ProQuest LLC" country="789 East Eisenhower Parkway, Ann Arbor, MI, USA">
        <title>Comparative Genomics and Chromosome Evolution.</title>
        <authorList>
            <person name="Mudd A.B."/>
        </authorList>
    </citation>
    <scope>NUCLEOTIDE SEQUENCE</scope>
    <source>
        <strain evidence="1">HN-11 Male</strain>
        <tissue evidence="1">Kidney and liver</tissue>
    </source>
</reference>
<proteinExistence type="predicted"/>
<protein>
    <submittedName>
        <fullName evidence="1">Uncharacterized protein</fullName>
    </submittedName>
</protein>
<gene>
    <name evidence="1" type="ORF">GDO78_004405</name>
</gene>
<name>A0A8J6ES99_ELECQ</name>